<reference evidence="1" key="1">
    <citation type="journal article" date="2020" name="mSystems">
        <title>Genome- and Community-Level Interaction Insights into Carbon Utilization and Element Cycling Functions of Hydrothermarchaeota in Hydrothermal Sediment.</title>
        <authorList>
            <person name="Zhou Z."/>
            <person name="Liu Y."/>
            <person name="Xu W."/>
            <person name="Pan J."/>
            <person name="Luo Z.H."/>
            <person name="Li M."/>
        </authorList>
    </citation>
    <scope>NUCLEOTIDE SEQUENCE [LARGE SCALE GENOMIC DNA]</scope>
    <source>
        <strain evidence="1">SpSt-477</strain>
    </source>
</reference>
<proteinExistence type="predicted"/>
<dbReference type="CDD" id="cd10141">
    <property type="entry name" value="CopZ-like_Fer2_BFD-like"/>
    <property type="match status" value="1"/>
</dbReference>
<organism evidence="1">
    <name type="scientific">Desulfatirhabdium butyrativorans</name>
    <dbReference type="NCBI Taxonomy" id="340467"/>
    <lineage>
        <taxon>Bacteria</taxon>
        <taxon>Pseudomonadati</taxon>
        <taxon>Thermodesulfobacteriota</taxon>
        <taxon>Desulfobacteria</taxon>
        <taxon>Desulfobacterales</taxon>
        <taxon>Desulfatirhabdiaceae</taxon>
        <taxon>Desulfatirhabdium</taxon>
    </lineage>
</organism>
<dbReference type="EMBL" id="DSUH01000384">
    <property type="protein sequence ID" value="HGU34510.1"/>
    <property type="molecule type" value="Genomic_DNA"/>
</dbReference>
<name>A0A7C4VS53_9BACT</name>
<sequence>MSELVCYCFGYSEADIEADVRKNGKSTILERIVAEKKLGGCNCATKNPKGR</sequence>
<evidence type="ECO:0000313" key="1">
    <source>
        <dbReference type="EMBL" id="HGU34510.1"/>
    </source>
</evidence>
<accession>A0A7C4VS53</accession>
<protein>
    <submittedName>
        <fullName evidence="1">BFD-like (2Fe-2S) protein</fullName>
    </submittedName>
</protein>
<dbReference type="InterPro" id="IPR041854">
    <property type="entry name" value="BFD-like_2Fe2S-bd_dom_sf"/>
</dbReference>
<dbReference type="Gene3D" id="1.10.10.1100">
    <property type="entry name" value="BFD-like [2Fe-2S]-binding domain"/>
    <property type="match status" value="1"/>
</dbReference>
<gene>
    <name evidence="1" type="ORF">ENS29_16940</name>
</gene>
<comment type="caution">
    <text evidence="1">The sequence shown here is derived from an EMBL/GenBank/DDBJ whole genome shotgun (WGS) entry which is preliminary data.</text>
</comment>
<dbReference type="AlphaFoldDB" id="A0A7C4VS53"/>